<dbReference type="EMBL" id="CM034393">
    <property type="protein sequence ID" value="KAJ0180114.1"/>
    <property type="molecule type" value="Genomic_DNA"/>
</dbReference>
<evidence type="ECO:0000313" key="2">
    <source>
        <dbReference type="Proteomes" id="UP000824533"/>
    </source>
</evidence>
<reference evidence="1 2" key="1">
    <citation type="journal article" date="2021" name="Front. Genet.">
        <title>Chromosome-Level Genome Assembly Reveals Significant Gene Expansion in the Toll and IMD Signaling Pathways of Dendrolimus kikuchii.</title>
        <authorList>
            <person name="Zhou J."/>
            <person name="Wu P."/>
            <person name="Xiong Z."/>
            <person name="Liu N."/>
            <person name="Zhao N."/>
            <person name="Ji M."/>
            <person name="Qiu Y."/>
            <person name="Yang B."/>
        </authorList>
    </citation>
    <scope>NUCLEOTIDE SEQUENCE [LARGE SCALE GENOMIC DNA]</scope>
    <source>
        <strain evidence="1">Ann1</strain>
    </source>
</reference>
<gene>
    <name evidence="1" type="ORF">K1T71_004705</name>
</gene>
<name>A0ACC1D8N8_9NEOP</name>
<evidence type="ECO:0000313" key="1">
    <source>
        <dbReference type="EMBL" id="KAJ0180114.1"/>
    </source>
</evidence>
<comment type="caution">
    <text evidence="1">The sequence shown here is derived from an EMBL/GenBank/DDBJ whole genome shotgun (WGS) entry which is preliminary data.</text>
</comment>
<proteinExistence type="predicted"/>
<sequence length="873" mass="98697">MVKTDKGPRLVGPKGPGGILPSRSGSTQNMSANIKVVVRVRPSNEREMEMNNRIVVDVVDDRMLVFDPKEEVPAFFYQGVQQPNKNFLKRANKELKFVFDHVCGPNATNQDVFEMTTKDILTSLMEGYNCSVFVYGATGAGKTFTMIGNQQHPGITYLTMEHLFYTINSFGTDREFDIGVSYIEVYNENVYDLLKPSSTPLQLREDAKYGVMVAGMTLNNIKTARELLNMLENGNKNRTQHPTDANAESSRSHAVFQVYVKMRYKTSSQLRIVKLSMIDLAGSERASATGCVGDRFKEGANINKSLLSLGNCINKLADGSSYIPYRDSKLTRLLKDSLGGNCKTVMIANVSPSSISYEDTYNTLKYAARANKIQLSIKKNIVDGDMRLSQYVTINEELKKKVKELEAKLTLSSVKVVSREPDPVKEKAKQEWRRRITELEEKHSALEMKVLEAMCCQRVLALRHRLRTRAFSHVADLAHRSSSEAIEQMRTEDIPRQERATENYTKQSAYLDSKVLTTWNNWDESKKLLQIACNQAVIEFPELSDFIDKINMQSELRQVTASNNLRYKLLAIENGEINVCSEYMSEMPNMLKKLYLTLKGYDKAPPALTEEYLELMKKAKSGKSITWSDSSDSHFEFISNLNLEKPSSSVEFRDNVNTTIDIMTDSEDLTDIENQEPLKLSPKKRKGTPIKLMNNETIIINDSLEFLDATRNLNSAKKLKLENNTVSDVENFAVIDPKDLNSTFVLAEKMEAFKKPIKVEPKIEQPVKKGLVDRTNVMPRAISFNDRAKIVKPVVGKALPVRRPAIATVSQPRGPGFGSSLSRDGTPLQRNIQDMCRNKTNFTEKTVGYKSVRARERMQTHPYSRPAAPYARK</sequence>
<organism evidence="1 2">
    <name type="scientific">Dendrolimus kikuchii</name>
    <dbReference type="NCBI Taxonomy" id="765133"/>
    <lineage>
        <taxon>Eukaryota</taxon>
        <taxon>Metazoa</taxon>
        <taxon>Ecdysozoa</taxon>
        <taxon>Arthropoda</taxon>
        <taxon>Hexapoda</taxon>
        <taxon>Insecta</taxon>
        <taxon>Pterygota</taxon>
        <taxon>Neoptera</taxon>
        <taxon>Endopterygota</taxon>
        <taxon>Lepidoptera</taxon>
        <taxon>Glossata</taxon>
        <taxon>Ditrysia</taxon>
        <taxon>Bombycoidea</taxon>
        <taxon>Lasiocampidae</taxon>
        <taxon>Dendrolimus</taxon>
    </lineage>
</organism>
<keyword evidence="2" id="KW-1185">Reference proteome</keyword>
<accession>A0ACC1D8N8</accession>
<dbReference type="Proteomes" id="UP000824533">
    <property type="component" value="Linkage Group LG07"/>
</dbReference>
<protein>
    <submittedName>
        <fullName evidence="1">Uncharacterized protein</fullName>
    </submittedName>
</protein>